<dbReference type="EMBL" id="LSKU01000001">
    <property type="protein sequence ID" value="KXG44321.1"/>
    <property type="molecule type" value="Genomic_DNA"/>
</dbReference>
<accession>A0A135L5S6</accession>
<proteinExistence type="predicted"/>
<evidence type="ECO:0000256" key="2">
    <source>
        <dbReference type="ARBA" id="ARBA00022737"/>
    </source>
</evidence>
<dbReference type="STRING" id="1413211.U473_10105"/>
<reference evidence="4 5" key="1">
    <citation type="submission" date="2016-02" db="EMBL/GenBank/DDBJ databases">
        <title>Draft Genome for Tepidibacillus decaturensis nov. sp. Strain Z9, an Anaerobic, Moderately Thermophilic and Heterotrophic Bacterium from Deep Subsurface of the Illinois Basin, USA.</title>
        <authorList>
            <person name="Dong Y."/>
            <person name="Chang J.Y."/>
            <person name="Sanford R."/>
            <person name="Fouke B.W."/>
        </authorList>
    </citation>
    <scope>NUCLEOTIDE SEQUENCE [LARGE SCALE GENOMIC DNA]</scope>
    <source>
        <strain evidence="4 5">Z9</strain>
    </source>
</reference>
<dbReference type="GO" id="GO:0007160">
    <property type="term" value="P:cell-matrix adhesion"/>
    <property type="evidence" value="ECO:0007669"/>
    <property type="project" value="TreeGrafter"/>
</dbReference>
<dbReference type="PRINTS" id="PR01185">
    <property type="entry name" value="INTEGRINA"/>
</dbReference>
<dbReference type="InterPro" id="IPR028994">
    <property type="entry name" value="Integrin_alpha_N"/>
</dbReference>
<dbReference type="OrthoDB" id="9806653at2"/>
<dbReference type="InterPro" id="IPR013517">
    <property type="entry name" value="FG-GAP"/>
</dbReference>
<evidence type="ECO:0000313" key="4">
    <source>
        <dbReference type="EMBL" id="KXG44321.1"/>
    </source>
</evidence>
<keyword evidence="1" id="KW-0732">Signal</keyword>
<dbReference type="SUPFAM" id="SSF69318">
    <property type="entry name" value="Integrin alpha N-terminal domain"/>
    <property type="match status" value="1"/>
</dbReference>
<sequence>MNLKIDTITEHIPEDAFGYSLALGDINGDGKNEIIVASTNGPKGATIKVFSPNKKRLKTFHIGNKKVNTIRLITADINQDQIDELVVGITYQDLSGEVKVFSVKDHRTIYHWKSEREYDAFGFTIAVGHITGDEGIDVLVGAPQPIQRGKGKVYIYNGKDGSLFREYTSRISKEYCDFATSVAAGDIDGDGFDEVIIGAPGIPRGEVYVYSGRLGWLTQKLSGDPGFGINVHVDDVNGDERKELLVTTKDLHGNKVSVFQGGFYPIYEIMNDEVDIGFGETMITSDINGDGKKEIILGAFDAHHKRKKYAGQVNVYSGDEGKLLHRWYGQNEKDQFGFSMAAGKLDNAKDSLLIGVPREILKKNGLVYIVSME</sequence>
<evidence type="ECO:0000256" key="3">
    <source>
        <dbReference type="ARBA" id="ARBA00023180"/>
    </source>
</evidence>
<dbReference type="InterPro" id="IPR000413">
    <property type="entry name" value="Integrin_alpha"/>
</dbReference>
<name>A0A135L5S6_9BACI</name>
<dbReference type="Proteomes" id="UP000070352">
    <property type="component" value="Unassembled WGS sequence"/>
</dbReference>
<keyword evidence="5" id="KW-1185">Reference proteome</keyword>
<comment type="caution">
    <text evidence="4">The sequence shown here is derived from an EMBL/GenBank/DDBJ whole genome shotgun (WGS) entry which is preliminary data.</text>
</comment>
<keyword evidence="2" id="KW-0677">Repeat</keyword>
<dbReference type="GO" id="GO:0005178">
    <property type="term" value="F:integrin binding"/>
    <property type="evidence" value="ECO:0007669"/>
    <property type="project" value="TreeGrafter"/>
</dbReference>
<dbReference type="GO" id="GO:0008305">
    <property type="term" value="C:integrin complex"/>
    <property type="evidence" value="ECO:0007669"/>
    <property type="project" value="InterPro"/>
</dbReference>
<dbReference type="PANTHER" id="PTHR23220:SF133">
    <property type="entry name" value="INTEGRIN ALPHA-PS2"/>
    <property type="match status" value="1"/>
</dbReference>
<dbReference type="GO" id="GO:0098609">
    <property type="term" value="P:cell-cell adhesion"/>
    <property type="evidence" value="ECO:0007669"/>
    <property type="project" value="TreeGrafter"/>
</dbReference>
<dbReference type="PANTHER" id="PTHR23220">
    <property type="entry name" value="INTEGRIN ALPHA"/>
    <property type="match status" value="1"/>
</dbReference>
<evidence type="ECO:0000256" key="1">
    <source>
        <dbReference type="ARBA" id="ARBA00022729"/>
    </source>
</evidence>
<dbReference type="PROSITE" id="PS51470">
    <property type="entry name" value="FG_GAP"/>
    <property type="match status" value="2"/>
</dbReference>
<gene>
    <name evidence="4" type="ORF">U473_10105</name>
</gene>
<keyword evidence="3" id="KW-0325">Glycoprotein</keyword>
<dbReference type="GO" id="GO:0007229">
    <property type="term" value="P:integrin-mediated signaling pathway"/>
    <property type="evidence" value="ECO:0007669"/>
    <property type="project" value="TreeGrafter"/>
</dbReference>
<dbReference type="GO" id="GO:0033627">
    <property type="term" value="P:cell adhesion mediated by integrin"/>
    <property type="evidence" value="ECO:0007669"/>
    <property type="project" value="TreeGrafter"/>
</dbReference>
<dbReference type="GO" id="GO:0009897">
    <property type="term" value="C:external side of plasma membrane"/>
    <property type="evidence" value="ECO:0007669"/>
    <property type="project" value="TreeGrafter"/>
</dbReference>
<dbReference type="AlphaFoldDB" id="A0A135L5S6"/>
<dbReference type="SMART" id="SM00191">
    <property type="entry name" value="Int_alpha"/>
    <property type="match status" value="4"/>
</dbReference>
<protein>
    <submittedName>
        <fullName evidence="4">Uncharacterized protein</fullName>
    </submittedName>
</protein>
<dbReference type="Gene3D" id="2.130.10.130">
    <property type="entry name" value="Integrin alpha, N-terminal"/>
    <property type="match status" value="3"/>
</dbReference>
<dbReference type="RefSeq" id="WP_068725915.1">
    <property type="nucleotide sequence ID" value="NZ_LSKU01000001.1"/>
</dbReference>
<organism evidence="4 5">
    <name type="scientific">Tepidibacillus decaturensis</name>
    <dbReference type="NCBI Taxonomy" id="1413211"/>
    <lineage>
        <taxon>Bacteria</taxon>
        <taxon>Bacillati</taxon>
        <taxon>Bacillota</taxon>
        <taxon>Bacilli</taxon>
        <taxon>Bacillales</taxon>
        <taxon>Bacillaceae</taxon>
        <taxon>Tepidibacillus</taxon>
    </lineage>
</organism>
<dbReference type="Pfam" id="PF01839">
    <property type="entry name" value="FG-GAP"/>
    <property type="match status" value="2"/>
</dbReference>
<dbReference type="InterPro" id="IPR013519">
    <property type="entry name" value="Int_alpha_beta-p"/>
</dbReference>
<evidence type="ECO:0000313" key="5">
    <source>
        <dbReference type="Proteomes" id="UP000070352"/>
    </source>
</evidence>